<dbReference type="EMBL" id="DVFK01000035">
    <property type="protein sequence ID" value="HIQ67373.1"/>
    <property type="molecule type" value="Genomic_DNA"/>
</dbReference>
<protein>
    <submittedName>
        <fullName evidence="1">Uncharacterized protein</fullName>
    </submittedName>
</protein>
<dbReference type="AlphaFoldDB" id="A0A9D0Z1P7"/>
<proteinExistence type="predicted"/>
<comment type="caution">
    <text evidence="1">The sequence shown here is derived from an EMBL/GenBank/DDBJ whole genome shotgun (WGS) entry which is preliminary data.</text>
</comment>
<reference evidence="1" key="2">
    <citation type="journal article" date="2021" name="PeerJ">
        <title>Extensive microbial diversity within the chicken gut microbiome revealed by metagenomics and culture.</title>
        <authorList>
            <person name="Gilroy R."/>
            <person name="Ravi A."/>
            <person name="Getino M."/>
            <person name="Pursley I."/>
            <person name="Horton D.L."/>
            <person name="Alikhan N.F."/>
            <person name="Baker D."/>
            <person name="Gharbi K."/>
            <person name="Hall N."/>
            <person name="Watson M."/>
            <person name="Adriaenssens E.M."/>
            <person name="Foster-Nyarko E."/>
            <person name="Jarju S."/>
            <person name="Secka A."/>
            <person name="Antonio M."/>
            <person name="Oren A."/>
            <person name="Chaudhuri R.R."/>
            <person name="La Ragione R."/>
            <person name="Hildebrand F."/>
            <person name="Pallen M.J."/>
        </authorList>
    </citation>
    <scope>NUCLEOTIDE SEQUENCE</scope>
    <source>
        <strain evidence="1">13361</strain>
    </source>
</reference>
<accession>A0A9D0Z1P7</accession>
<evidence type="ECO:0000313" key="2">
    <source>
        <dbReference type="Proteomes" id="UP000886796"/>
    </source>
</evidence>
<organism evidence="1 2">
    <name type="scientific">Candidatus Faecousia excrementigallinarum</name>
    <dbReference type="NCBI Taxonomy" id="2840806"/>
    <lineage>
        <taxon>Bacteria</taxon>
        <taxon>Bacillati</taxon>
        <taxon>Bacillota</taxon>
        <taxon>Clostridia</taxon>
        <taxon>Eubacteriales</taxon>
        <taxon>Oscillospiraceae</taxon>
        <taxon>Faecousia</taxon>
    </lineage>
</organism>
<name>A0A9D0Z1P7_9FIRM</name>
<dbReference type="Proteomes" id="UP000886796">
    <property type="component" value="Unassembled WGS sequence"/>
</dbReference>
<reference evidence="1" key="1">
    <citation type="submission" date="2020-10" db="EMBL/GenBank/DDBJ databases">
        <authorList>
            <person name="Gilroy R."/>
        </authorList>
    </citation>
    <scope>NUCLEOTIDE SEQUENCE</scope>
    <source>
        <strain evidence="1">13361</strain>
    </source>
</reference>
<sequence length="88" mass="9946">MMVYDLEGNILESYDLTKGYLQPKTVIKPEAAPIDNVEKFAWEDGDYQEILVYIPFANDPTPTRLDRLEAQLVYTAMMTGTLTEGVLA</sequence>
<evidence type="ECO:0000313" key="1">
    <source>
        <dbReference type="EMBL" id="HIQ67373.1"/>
    </source>
</evidence>
<gene>
    <name evidence="1" type="ORF">IAB74_02545</name>
</gene>